<reference evidence="2 3" key="1">
    <citation type="journal article" date="2018" name="Evol. Lett.">
        <title>Horizontal gene cluster transfer increased hallucinogenic mushroom diversity.</title>
        <authorList>
            <person name="Reynolds H.T."/>
            <person name="Vijayakumar V."/>
            <person name="Gluck-Thaler E."/>
            <person name="Korotkin H.B."/>
            <person name="Matheny P.B."/>
            <person name="Slot J.C."/>
        </authorList>
    </citation>
    <scope>NUCLEOTIDE SEQUENCE [LARGE SCALE GENOMIC DNA]</scope>
    <source>
        <strain evidence="2 3">SRW20</strain>
    </source>
</reference>
<sequence length="177" mass="19754">MSSSNVFSNISTLPTSISQPTTPSKRREASSTPHTPSTARRDHSQSIRNPPLTPSRPTTLLSTAQAPRRRKANISHRLRGIKTTLPPDLSIARDHSQSIRNPPLTPSRPTTLLSTAQAPRRRKANISHRLRGIKTTLPPDLSIALITLISKLQLPYTPDEWQVHLIRRILQGYDSIF</sequence>
<feature type="region of interest" description="Disordered" evidence="1">
    <location>
        <begin position="1"/>
        <end position="120"/>
    </location>
</feature>
<dbReference type="AlphaFoldDB" id="A0A409YX26"/>
<organism evidence="2 3">
    <name type="scientific">Gymnopilus dilepis</name>
    <dbReference type="NCBI Taxonomy" id="231916"/>
    <lineage>
        <taxon>Eukaryota</taxon>
        <taxon>Fungi</taxon>
        <taxon>Dikarya</taxon>
        <taxon>Basidiomycota</taxon>
        <taxon>Agaricomycotina</taxon>
        <taxon>Agaricomycetes</taxon>
        <taxon>Agaricomycetidae</taxon>
        <taxon>Agaricales</taxon>
        <taxon>Agaricineae</taxon>
        <taxon>Hymenogastraceae</taxon>
        <taxon>Gymnopilus</taxon>
    </lineage>
</organism>
<proteinExistence type="predicted"/>
<comment type="caution">
    <text evidence="2">The sequence shown here is derived from an EMBL/GenBank/DDBJ whole genome shotgun (WGS) entry which is preliminary data.</text>
</comment>
<dbReference type="InParanoid" id="A0A409YX26"/>
<accession>A0A409YX26</accession>
<gene>
    <name evidence="2" type="ORF">CVT26_002468</name>
</gene>
<evidence type="ECO:0000313" key="2">
    <source>
        <dbReference type="EMBL" id="PPR07550.1"/>
    </source>
</evidence>
<name>A0A409YX26_9AGAR</name>
<evidence type="ECO:0000313" key="3">
    <source>
        <dbReference type="Proteomes" id="UP000284706"/>
    </source>
</evidence>
<dbReference type="EMBL" id="NHYE01000096">
    <property type="protein sequence ID" value="PPR07550.1"/>
    <property type="molecule type" value="Genomic_DNA"/>
</dbReference>
<feature type="compositionally biased region" description="Polar residues" evidence="1">
    <location>
        <begin position="1"/>
        <end position="23"/>
    </location>
</feature>
<dbReference type="OrthoDB" id="2499463at2759"/>
<dbReference type="Proteomes" id="UP000284706">
    <property type="component" value="Unassembled WGS sequence"/>
</dbReference>
<evidence type="ECO:0000256" key="1">
    <source>
        <dbReference type="SAM" id="MobiDB-lite"/>
    </source>
</evidence>
<protein>
    <submittedName>
        <fullName evidence="2">Uncharacterized protein</fullName>
    </submittedName>
</protein>
<feature type="compositionally biased region" description="Basic residues" evidence="1">
    <location>
        <begin position="67"/>
        <end position="80"/>
    </location>
</feature>
<keyword evidence="3" id="KW-1185">Reference proteome</keyword>